<keyword evidence="5 9" id="KW-0175">Coiled coil</keyword>
<organism evidence="11 12">
    <name type="scientific">Limulus polyphemus</name>
    <name type="common">Atlantic horseshoe crab</name>
    <dbReference type="NCBI Taxonomy" id="6850"/>
    <lineage>
        <taxon>Eukaryota</taxon>
        <taxon>Metazoa</taxon>
        <taxon>Ecdysozoa</taxon>
        <taxon>Arthropoda</taxon>
        <taxon>Chelicerata</taxon>
        <taxon>Merostomata</taxon>
        <taxon>Xiphosura</taxon>
        <taxon>Limulidae</taxon>
        <taxon>Limulus</taxon>
    </lineage>
</organism>
<keyword evidence="11" id="KW-1185">Reference proteome</keyword>
<evidence type="ECO:0000256" key="6">
    <source>
        <dbReference type="ARBA" id="ARBA00023212"/>
    </source>
</evidence>
<evidence type="ECO:0000256" key="8">
    <source>
        <dbReference type="ARBA" id="ARBA00034106"/>
    </source>
</evidence>
<feature type="coiled-coil region" evidence="9">
    <location>
        <begin position="226"/>
        <end position="253"/>
    </location>
</feature>
<evidence type="ECO:0000256" key="3">
    <source>
        <dbReference type="ARBA" id="ARBA00022553"/>
    </source>
</evidence>
<evidence type="ECO:0000256" key="9">
    <source>
        <dbReference type="SAM" id="Coils"/>
    </source>
</evidence>
<dbReference type="Proteomes" id="UP000694941">
    <property type="component" value="Unplaced"/>
</dbReference>
<name>A0ABM1T8B4_LIMPO</name>
<reference evidence="12" key="1">
    <citation type="submission" date="2025-08" db="UniProtKB">
        <authorList>
            <consortium name="RefSeq"/>
        </authorList>
    </citation>
    <scope>IDENTIFICATION</scope>
    <source>
        <tissue evidence="12">Muscle</tissue>
    </source>
</reference>
<sequence>MYAGNMLQRSPKLSRSLDMETLGHGSSSSKFYTSSISQPPSVRSSPIPSRIISSPSQTYRSRHLRISRSSNNSPLNLPEGPHFPHSISSRAFNTGGVYYGDEFNRPIMDIRASASEHRSRSVNRPMRGYQSLERVPDREYISIREPRQRSLGGVEIDSRHSRGRDHSMEEAMFMERDQSDMYYTERESVIDSVPYAENGPYDTRPTHTFSVNNLDKHNEYSRDNFIMELQSRLNELQNQYGTMKRELDVTTQKLGSSMHSIKTYWSPELKKERALRKEEAAKYALMNEQMKMFRSENQ</sequence>
<evidence type="ECO:0000256" key="2">
    <source>
        <dbReference type="ARBA" id="ARBA00022490"/>
    </source>
</evidence>
<evidence type="ECO:0000313" key="11">
    <source>
        <dbReference type="Proteomes" id="UP000694941"/>
    </source>
</evidence>
<feature type="compositionally biased region" description="Low complexity" evidence="10">
    <location>
        <begin position="26"/>
        <end position="57"/>
    </location>
</feature>
<accession>A0ABM1T8B4</accession>
<evidence type="ECO:0000256" key="1">
    <source>
        <dbReference type="ARBA" id="ARBA00004245"/>
    </source>
</evidence>
<gene>
    <name evidence="12" type="primary">LOC111087938</name>
</gene>
<keyword evidence="2" id="KW-0963">Cytoplasm</keyword>
<dbReference type="PANTHER" id="PTHR18861">
    <property type="entry name" value="ELKS/RAB6-INTERACTING/CAST PROTEIN"/>
    <property type="match status" value="1"/>
</dbReference>
<proteinExistence type="predicted"/>
<keyword evidence="3" id="KW-0597">Phosphoprotein</keyword>
<dbReference type="InterPro" id="IPR019323">
    <property type="entry name" value="ELKS/CAST"/>
</dbReference>
<keyword evidence="4" id="KW-0770">Synapse</keyword>
<evidence type="ECO:0000256" key="5">
    <source>
        <dbReference type="ARBA" id="ARBA00023054"/>
    </source>
</evidence>
<dbReference type="RefSeq" id="XP_022252120.1">
    <property type="nucleotide sequence ID" value="XM_022396412.1"/>
</dbReference>
<dbReference type="Pfam" id="PF10174">
    <property type="entry name" value="Cast"/>
    <property type="match status" value="1"/>
</dbReference>
<dbReference type="GeneID" id="111087938"/>
<feature type="non-terminal residue" evidence="12">
    <location>
        <position position="298"/>
    </location>
</feature>
<keyword evidence="6" id="KW-0206">Cytoskeleton</keyword>
<evidence type="ECO:0000256" key="10">
    <source>
        <dbReference type="SAM" id="MobiDB-lite"/>
    </source>
</evidence>
<feature type="region of interest" description="Disordered" evidence="10">
    <location>
        <begin position="1"/>
        <end position="63"/>
    </location>
</feature>
<evidence type="ECO:0000256" key="7">
    <source>
        <dbReference type="ARBA" id="ARBA00023273"/>
    </source>
</evidence>
<evidence type="ECO:0000313" key="12">
    <source>
        <dbReference type="RefSeq" id="XP_022252120.1"/>
    </source>
</evidence>
<evidence type="ECO:0000256" key="4">
    <source>
        <dbReference type="ARBA" id="ARBA00023018"/>
    </source>
</evidence>
<comment type="subcellular location">
    <subcellularLocation>
        <location evidence="1">Cytoplasm</location>
        <location evidence="1">Cytoskeleton</location>
    </subcellularLocation>
    <subcellularLocation>
        <location evidence="8">Presynapse</location>
    </subcellularLocation>
</comment>
<dbReference type="PANTHER" id="PTHR18861:SF0">
    <property type="entry name" value="BRUCHPILOT, ISOFORM J"/>
    <property type="match status" value="1"/>
</dbReference>
<protein>
    <submittedName>
        <fullName evidence="12">Uncharacterized protein LOC111087938</fullName>
    </submittedName>
</protein>
<keyword evidence="7" id="KW-0966">Cell projection</keyword>